<dbReference type="AlphaFoldDB" id="A0A165QC50"/>
<protein>
    <submittedName>
        <fullName evidence="1">Uncharacterized protein</fullName>
    </submittedName>
</protein>
<keyword evidence="2" id="KW-1185">Reference proteome</keyword>
<dbReference type="Proteomes" id="UP000077266">
    <property type="component" value="Unassembled WGS sequence"/>
</dbReference>
<name>A0A165QC50_EXIGL</name>
<dbReference type="EMBL" id="KV425884">
    <property type="protein sequence ID" value="KZW03394.1"/>
    <property type="molecule type" value="Genomic_DNA"/>
</dbReference>
<organism evidence="1 2">
    <name type="scientific">Exidia glandulosa HHB12029</name>
    <dbReference type="NCBI Taxonomy" id="1314781"/>
    <lineage>
        <taxon>Eukaryota</taxon>
        <taxon>Fungi</taxon>
        <taxon>Dikarya</taxon>
        <taxon>Basidiomycota</taxon>
        <taxon>Agaricomycotina</taxon>
        <taxon>Agaricomycetes</taxon>
        <taxon>Auriculariales</taxon>
        <taxon>Exidiaceae</taxon>
        <taxon>Exidia</taxon>
    </lineage>
</organism>
<reference evidence="1 2" key="1">
    <citation type="journal article" date="2016" name="Mol. Biol. Evol.">
        <title>Comparative Genomics of Early-Diverging Mushroom-Forming Fungi Provides Insights into the Origins of Lignocellulose Decay Capabilities.</title>
        <authorList>
            <person name="Nagy L.G."/>
            <person name="Riley R."/>
            <person name="Tritt A."/>
            <person name="Adam C."/>
            <person name="Daum C."/>
            <person name="Floudas D."/>
            <person name="Sun H."/>
            <person name="Yadav J.S."/>
            <person name="Pangilinan J."/>
            <person name="Larsson K.H."/>
            <person name="Matsuura K."/>
            <person name="Barry K."/>
            <person name="Labutti K."/>
            <person name="Kuo R."/>
            <person name="Ohm R.A."/>
            <person name="Bhattacharya S.S."/>
            <person name="Shirouzu T."/>
            <person name="Yoshinaga Y."/>
            <person name="Martin F.M."/>
            <person name="Grigoriev I.V."/>
            <person name="Hibbett D.S."/>
        </authorList>
    </citation>
    <scope>NUCLEOTIDE SEQUENCE [LARGE SCALE GENOMIC DNA]</scope>
    <source>
        <strain evidence="1 2">HHB12029</strain>
    </source>
</reference>
<accession>A0A165QC50</accession>
<gene>
    <name evidence="1" type="ORF">EXIGLDRAFT_759257</name>
</gene>
<proteinExistence type="predicted"/>
<evidence type="ECO:0000313" key="1">
    <source>
        <dbReference type="EMBL" id="KZW03394.1"/>
    </source>
</evidence>
<dbReference type="InParanoid" id="A0A165QC50"/>
<evidence type="ECO:0000313" key="2">
    <source>
        <dbReference type="Proteomes" id="UP000077266"/>
    </source>
</evidence>
<sequence length="512" mass="59723">MPAQMATPKPDLVGVVVHKRGRARATIEMIPFDVWSDVVAHLRETCENPRSEITRMMLASKHFRDMFEIFLYDKLELEGPHNQHREDVIMHGWKPDLVIWRIMQLFTRPELRDSVADLTLSKWGCPRGTLEAHEEHAQHHNYIDTLFTILPTFQRMSILHLKNVHLDERGLRLFQSLNQIHTLFMDAVTITAFGLDETEFLKPFPLAPFHVNVRDLEWHSNLRAAPILNFAHVRHFDTNSCSLLHAAVTYAEISGTIIPLVDVNLCMNPRSYRHMHLAVFNTDYYKRREMTRLVNRLLQRAPRILRLRIPTYLDKGLIELTEVCPLLHSFYGSVRAAKSAVHNRLLTDLTVWTNGKNSEDAEEELKELVLYLMEHGLSLAPVFVYRGLSLIATVLEVLELISPVMGTVEWMELELHEACMTYPYEFAQIFRQYGKYLPLLEHFAFGLFVVHSLAPIDAYKQYACWVPRLAAEWTMYCPQLVSVQLGRLAHWERWTDDHWEGKLLQHSDFWTI</sequence>
<dbReference type="OrthoDB" id="10563684at2759"/>